<keyword evidence="3" id="KW-1185">Reference proteome</keyword>
<evidence type="ECO:0000313" key="3">
    <source>
        <dbReference type="Proteomes" id="UP000195787"/>
    </source>
</evidence>
<dbReference type="Gene3D" id="3.40.190.10">
    <property type="entry name" value="Periplasmic binding protein-like II"/>
    <property type="match status" value="2"/>
</dbReference>
<dbReference type="InterPro" id="IPR006059">
    <property type="entry name" value="SBP"/>
</dbReference>
<accession>A0A1R4G638</accession>
<dbReference type="PANTHER" id="PTHR43649:SF14">
    <property type="entry name" value="BLR3389 PROTEIN"/>
    <property type="match status" value="1"/>
</dbReference>
<feature type="signal peptide" evidence="1">
    <location>
        <begin position="1"/>
        <end position="23"/>
    </location>
</feature>
<evidence type="ECO:0000256" key="1">
    <source>
        <dbReference type="SAM" id="SignalP"/>
    </source>
</evidence>
<organism evidence="2 3">
    <name type="scientific">Agrococcus casei LMG 22410</name>
    <dbReference type="NCBI Taxonomy" id="1255656"/>
    <lineage>
        <taxon>Bacteria</taxon>
        <taxon>Bacillati</taxon>
        <taxon>Actinomycetota</taxon>
        <taxon>Actinomycetes</taxon>
        <taxon>Micrococcales</taxon>
        <taxon>Microbacteriaceae</taxon>
        <taxon>Agrococcus</taxon>
    </lineage>
</organism>
<dbReference type="RefSeq" id="WP_086992226.1">
    <property type="nucleotide sequence ID" value="NZ_FUHU01000038.1"/>
</dbReference>
<protein>
    <submittedName>
        <fullName evidence="2">Probable sugar ABC transporter, substrate-binding protein, putative</fullName>
    </submittedName>
</protein>
<dbReference type="SUPFAM" id="SSF53850">
    <property type="entry name" value="Periplasmic binding protein-like II"/>
    <property type="match status" value="1"/>
</dbReference>
<evidence type="ECO:0000313" key="2">
    <source>
        <dbReference type="EMBL" id="SJM63553.1"/>
    </source>
</evidence>
<proteinExistence type="predicted"/>
<gene>
    <name evidence="2" type="ORF">CZ674_09045</name>
</gene>
<sequence length="445" mass="46728">MTARRTPSLAVAAMATVAVVGLAGCTPGSDAPVQSEQPQGEVSTDVASMGDVTLSVWDQEVRGGQNAQIEALNAAFEDEYPNVTIERNSQSFDDLVTTLRLAISSDDAPDVVQVNNARGTMGQFVSGGQILDLSAYAEAYGWADRFDESVLAYSSYTDDATGFGEGSVYGLPQVGEIVGVFYSKEHLADLGIEVPTDLDSFEAAMQASLEADVTPLLLGNVEQWPAAHVFGPIQGALAAPEDVRLLGFGNDGATWQTPENLEAAETMADWGERDLIDPGANGTDYDAAWHALVEGEGTFLMGGSWLAADLADAMGDDAGFFTLTETTTGGTGVPFSVTSASDAPDAAAAYVDFITSEKAMQVIAENGGLPAFGSSALAPEQALLQDVYAAYETTTQSGQLLPYLDYATPTFGDTIGAALQELIDGRISAEEFLERLESDYADFTS</sequence>
<dbReference type="PROSITE" id="PS51257">
    <property type="entry name" value="PROKAR_LIPOPROTEIN"/>
    <property type="match status" value="1"/>
</dbReference>
<dbReference type="Pfam" id="PF01547">
    <property type="entry name" value="SBP_bac_1"/>
    <property type="match status" value="1"/>
</dbReference>
<dbReference type="EMBL" id="FUHU01000038">
    <property type="protein sequence ID" value="SJM63553.1"/>
    <property type="molecule type" value="Genomic_DNA"/>
</dbReference>
<keyword evidence="1" id="KW-0732">Signal</keyword>
<reference evidence="2 3" key="1">
    <citation type="submission" date="2017-02" db="EMBL/GenBank/DDBJ databases">
        <authorList>
            <person name="Peterson S.W."/>
        </authorList>
    </citation>
    <scope>NUCLEOTIDE SEQUENCE [LARGE SCALE GENOMIC DNA]</scope>
    <source>
        <strain evidence="2 3">LMG 22410</strain>
    </source>
</reference>
<dbReference type="PANTHER" id="PTHR43649">
    <property type="entry name" value="ARABINOSE-BINDING PROTEIN-RELATED"/>
    <property type="match status" value="1"/>
</dbReference>
<dbReference type="OrthoDB" id="358201at2"/>
<dbReference type="InterPro" id="IPR050490">
    <property type="entry name" value="Bact_solute-bd_prot1"/>
</dbReference>
<dbReference type="AlphaFoldDB" id="A0A1R4G638"/>
<dbReference type="Proteomes" id="UP000195787">
    <property type="component" value="Unassembled WGS sequence"/>
</dbReference>
<name>A0A1R4G638_9MICO</name>
<dbReference type="GeneID" id="303173356"/>
<feature type="chain" id="PRO_5038729840" evidence="1">
    <location>
        <begin position="24"/>
        <end position="445"/>
    </location>
</feature>